<dbReference type="EMBL" id="SMMG02000005">
    <property type="protein sequence ID" value="KAA3474356.1"/>
    <property type="molecule type" value="Genomic_DNA"/>
</dbReference>
<protein>
    <submittedName>
        <fullName evidence="2">UBN2 domain-containing protein</fullName>
    </submittedName>
</protein>
<dbReference type="Pfam" id="PF14223">
    <property type="entry name" value="Retrotran_gag_2"/>
    <property type="match status" value="1"/>
</dbReference>
<proteinExistence type="predicted"/>
<organism evidence="2 3">
    <name type="scientific">Gossypium australe</name>
    <dbReference type="NCBI Taxonomy" id="47621"/>
    <lineage>
        <taxon>Eukaryota</taxon>
        <taxon>Viridiplantae</taxon>
        <taxon>Streptophyta</taxon>
        <taxon>Embryophyta</taxon>
        <taxon>Tracheophyta</taxon>
        <taxon>Spermatophyta</taxon>
        <taxon>Magnoliopsida</taxon>
        <taxon>eudicotyledons</taxon>
        <taxon>Gunneridae</taxon>
        <taxon>Pentapetalae</taxon>
        <taxon>rosids</taxon>
        <taxon>malvids</taxon>
        <taxon>Malvales</taxon>
        <taxon>Malvaceae</taxon>
        <taxon>Malvoideae</taxon>
        <taxon>Gossypium</taxon>
    </lineage>
</organism>
<evidence type="ECO:0000313" key="3">
    <source>
        <dbReference type="Proteomes" id="UP000325315"/>
    </source>
</evidence>
<evidence type="ECO:0000256" key="1">
    <source>
        <dbReference type="SAM" id="Coils"/>
    </source>
</evidence>
<dbReference type="OrthoDB" id="1932348at2759"/>
<feature type="coiled-coil region" evidence="1">
    <location>
        <begin position="177"/>
        <end position="211"/>
    </location>
</feature>
<keyword evidence="1" id="KW-0175">Coiled coil</keyword>
<evidence type="ECO:0000313" key="2">
    <source>
        <dbReference type="EMBL" id="KAA3474356.1"/>
    </source>
</evidence>
<reference evidence="3" key="1">
    <citation type="journal article" date="2019" name="Plant Biotechnol. J.">
        <title>Genome sequencing of the Australian wild diploid species Gossypium australe highlights disease resistance and delayed gland morphogenesis.</title>
        <authorList>
            <person name="Cai Y."/>
            <person name="Cai X."/>
            <person name="Wang Q."/>
            <person name="Wang P."/>
            <person name="Zhang Y."/>
            <person name="Cai C."/>
            <person name="Xu Y."/>
            <person name="Wang K."/>
            <person name="Zhou Z."/>
            <person name="Wang C."/>
            <person name="Geng S."/>
            <person name="Li B."/>
            <person name="Dong Q."/>
            <person name="Hou Y."/>
            <person name="Wang H."/>
            <person name="Ai P."/>
            <person name="Liu Z."/>
            <person name="Yi F."/>
            <person name="Sun M."/>
            <person name="An G."/>
            <person name="Cheng J."/>
            <person name="Zhang Y."/>
            <person name="Shi Q."/>
            <person name="Xie Y."/>
            <person name="Shi X."/>
            <person name="Chang Y."/>
            <person name="Huang F."/>
            <person name="Chen Y."/>
            <person name="Hong S."/>
            <person name="Mi L."/>
            <person name="Sun Q."/>
            <person name="Zhang L."/>
            <person name="Zhou B."/>
            <person name="Peng R."/>
            <person name="Zhang X."/>
            <person name="Liu F."/>
        </authorList>
    </citation>
    <scope>NUCLEOTIDE SEQUENCE [LARGE SCALE GENOMIC DNA]</scope>
    <source>
        <strain evidence="3">cv. PA1801</strain>
    </source>
</reference>
<accession>A0A5B6VZC7</accession>
<gene>
    <name evidence="2" type="ORF">EPI10_024652</name>
</gene>
<name>A0A5B6VZC7_9ROSI</name>
<dbReference type="Proteomes" id="UP000325315">
    <property type="component" value="Unassembled WGS sequence"/>
</dbReference>
<sequence>MFDNFTHIINGLKALRKTYPNKEMVKKMLNSLPTYWEPKVMAIEESKDLNSLFFDELIGSLLTYEMKINYKEKEIKKVPRKVGVAFKSITCENDEDSSKNDDDEEMKMFAKRFKRSRSSQYNEDQEVVNLYLMAIDDIKVTSNSSTLNDYSFDELQDAYDELGLEFDFMISKHKKNVSKLRNENGLLSKTNHELEEKVNKMQEIINDFGKKNLDLHNLLSKAHEDY</sequence>
<comment type="caution">
    <text evidence="2">The sequence shown here is derived from an EMBL/GenBank/DDBJ whole genome shotgun (WGS) entry which is preliminary data.</text>
</comment>
<dbReference type="AlphaFoldDB" id="A0A5B6VZC7"/>
<keyword evidence="3" id="KW-1185">Reference proteome</keyword>